<dbReference type="InterPro" id="IPR026913">
    <property type="entry name" value="METTL24"/>
</dbReference>
<keyword evidence="1" id="KW-0472">Membrane</keyword>
<organism evidence="3 4">
    <name type="scientific">Caenorhabditis nigoni</name>
    <dbReference type="NCBI Taxonomy" id="1611254"/>
    <lineage>
        <taxon>Eukaryota</taxon>
        <taxon>Metazoa</taxon>
        <taxon>Ecdysozoa</taxon>
        <taxon>Nematoda</taxon>
        <taxon>Chromadorea</taxon>
        <taxon>Rhabditida</taxon>
        <taxon>Rhabditina</taxon>
        <taxon>Rhabditomorpha</taxon>
        <taxon>Rhabditoidea</taxon>
        <taxon>Rhabditidae</taxon>
        <taxon>Peloderinae</taxon>
        <taxon>Caenorhabditis</taxon>
    </lineage>
</organism>
<evidence type="ECO:0000313" key="3">
    <source>
        <dbReference type="EMBL" id="PIC24968.1"/>
    </source>
</evidence>
<dbReference type="SUPFAM" id="SSF53335">
    <property type="entry name" value="S-adenosyl-L-methionine-dependent methyltransferases"/>
    <property type="match status" value="1"/>
</dbReference>
<proteinExistence type="predicted"/>
<feature type="transmembrane region" description="Helical" evidence="1">
    <location>
        <begin position="37"/>
        <end position="58"/>
    </location>
</feature>
<sequence length="311" mass="34701">MSSLLFQSNMGLSTYTPLGVIDLKVTPPTSAYGKMSGAFQTLAFSVIFLITICNYLTLNDIYTKYLPSTHRNLNDSPQMKELRRAALISATSDRKTILTAATGTDHKDFYAKVKMEVYCEQKERIGEHMDGGKYVCNPKKVKRDCTLVSLGLNNQIGYDKHIFEVTGKRCKILGADKGTQKPETIDAYASMNGGRIFVGKIPDELTILKMMESSGRDEVELLKIDIEGGEHTGLEPLIKDYFVCQILIEIHGTPAEHLRMLQTMAKYGFRLFNIDPNPVCVECCEYSLINELCMAQFGAIPLAITIPAKEE</sequence>
<accession>A0A2G5TCI2</accession>
<evidence type="ECO:0000313" key="4">
    <source>
        <dbReference type="Proteomes" id="UP000230233"/>
    </source>
</evidence>
<dbReference type="InterPro" id="IPR029063">
    <property type="entry name" value="SAM-dependent_MTases_sf"/>
</dbReference>
<gene>
    <name evidence="3" type="primary">Cnig_chr_V.g18082</name>
    <name evidence="3" type="ORF">B9Z55_018082</name>
</gene>
<evidence type="ECO:0000256" key="1">
    <source>
        <dbReference type="SAM" id="Phobius"/>
    </source>
</evidence>
<dbReference type="Proteomes" id="UP000230233">
    <property type="component" value="Chromosome V"/>
</dbReference>
<dbReference type="STRING" id="1611254.A0A2G5TCI2"/>
<keyword evidence="1" id="KW-0812">Transmembrane</keyword>
<feature type="domain" description="Methyltransferase FkbM" evidence="2">
    <location>
        <begin position="125"/>
        <end position="271"/>
    </location>
</feature>
<dbReference type="PANTHER" id="PTHR32026:SF6">
    <property type="entry name" value="METHYLTRANSFERASE FKBM DOMAIN-CONTAINING PROTEIN"/>
    <property type="match status" value="1"/>
</dbReference>
<protein>
    <recommendedName>
        <fullName evidence="2">Methyltransferase FkbM domain-containing protein</fullName>
    </recommendedName>
</protein>
<reference evidence="4" key="1">
    <citation type="submission" date="2017-10" db="EMBL/GenBank/DDBJ databases">
        <title>Rapid genome shrinkage in a self-fertile nematode reveals novel sperm competition proteins.</title>
        <authorList>
            <person name="Yin D."/>
            <person name="Schwarz E.M."/>
            <person name="Thomas C.G."/>
            <person name="Felde R.L."/>
            <person name="Korf I.F."/>
            <person name="Cutter A.D."/>
            <person name="Schartner C.M."/>
            <person name="Ralston E.J."/>
            <person name="Meyer B.J."/>
            <person name="Haag E.S."/>
        </authorList>
    </citation>
    <scope>NUCLEOTIDE SEQUENCE [LARGE SCALE GENOMIC DNA]</scope>
    <source>
        <strain evidence="4">JU1422</strain>
    </source>
</reference>
<dbReference type="PANTHER" id="PTHR32026">
    <property type="entry name" value="METHYLTRANSFERASE-LIKE PROTEIN 24"/>
    <property type="match status" value="1"/>
</dbReference>
<keyword evidence="4" id="KW-1185">Reference proteome</keyword>
<dbReference type="InterPro" id="IPR006342">
    <property type="entry name" value="FkbM_mtfrase"/>
</dbReference>
<dbReference type="AlphaFoldDB" id="A0A2G5TCI2"/>
<name>A0A2G5TCI2_9PELO</name>
<dbReference type="OrthoDB" id="5815019at2759"/>
<evidence type="ECO:0000259" key="2">
    <source>
        <dbReference type="Pfam" id="PF05050"/>
    </source>
</evidence>
<keyword evidence="1" id="KW-1133">Transmembrane helix</keyword>
<comment type="caution">
    <text evidence="3">The sequence shown here is derived from an EMBL/GenBank/DDBJ whole genome shotgun (WGS) entry which is preliminary data.</text>
</comment>
<dbReference type="Pfam" id="PF05050">
    <property type="entry name" value="Methyltransf_21"/>
    <property type="match status" value="1"/>
</dbReference>
<dbReference type="EMBL" id="PDUG01000005">
    <property type="protein sequence ID" value="PIC24968.1"/>
    <property type="molecule type" value="Genomic_DNA"/>
</dbReference>